<accession>A0A3M3JS40</accession>
<evidence type="ECO:0000313" key="2">
    <source>
        <dbReference type="Proteomes" id="UP000271468"/>
    </source>
</evidence>
<dbReference type="EMBL" id="RBOV01000133">
    <property type="protein sequence ID" value="RMN12675.1"/>
    <property type="molecule type" value="Genomic_DNA"/>
</dbReference>
<comment type="caution">
    <text evidence="1">The sequence shown here is derived from an EMBL/GenBank/DDBJ whole genome shotgun (WGS) entry which is preliminary data.</text>
</comment>
<dbReference type="AlphaFoldDB" id="A0A3M3JS40"/>
<name>A0A3M3JS40_9PSED</name>
<gene>
    <name evidence="1" type="ORF">ALQ65_200166</name>
</gene>
<proteinExistence type="predicted"/>
<protein>
    <submittedName>
        <fullName evidence="1">Uncharacterized protein</fullName>
    </submittedName>
</protein>
<organism evidence="1 2">
    <name type="scientific">Pseudomonas syringae pv. coriandricola</name>
    <dbReference type="NCBI Taxonomy" id="264453"/>
    <lineage>
        <taxon>Bacteria</taxon>
        <taxon>Pseudomonadati</taxon>
        <taxon>Pseudomonadota</taxon>
        <taxon>Gammaproteobacteria</taxon>
        <taxon>Pseudomonadales</taxon>
        <taxon>Pseudomonadaceae</taxon>
        <taxon>Pseudomonas</taxon>
    </lineage>
</organism>
<dbReference type="Proteomes" id="UP000271468">
    <property type="component" value="Unassembled WGS sequence"/>
</dbReference>
<sequence>MGHADSILLRQKSADLTHRHAPGVHGNYLVVEACKTSFVLGNRDRGEATIAVSGDIQAERPVVGQNRLAAFAIALIGRLLRALRALRVTKVVTQLGA</sequence>
<evidence type="ECO:0000313" key="1">
    <source>
        <dbReference type="EMBL" id="RMN12675.1"/>
    </source>
</evidence>
<reference evidence="1 2" key="1">
    <citation type="submission" date="2018-08" db="EMBL/GenBank/DDBJ databases">
        <title>Recombination of ecologically and evolutionarily significant loci maintains genetic cohesion in the Pseudomonas syringae species complex.</title>
        <authorList>
            <person name="Dillon M."/>
            <person name="Thakur S."/>
            <person name="Almeida R.N.D."/>
            <person name="Weir B.S."/>
            <person name="Guttman D.S."/>
        </authorList>
    </citation>
    <scope>NUCLEOTIDE SEQUENCE [LARGE SCALE GENOMIC DNA]</scope>
    <source>
        <strain evidence="1 2">ICMP 12341</strain>
    </source>
</reference>